<evidence type="ECO:0008006" key="3">
    <source>
        <dbReference type="Google" id="ProtNLM"/>
    </source>
</evidence>
<dbReference type="RefSeq" id="WP_027852020.1">
    <property type="nucleotide sequence ID" value="NZ_BSOR01000015.1"/>
</dbReference>
<evidence type="ECO:0000313" key="1">
    <source>
        <dbReference type="EMBL" id="GLR63412.1"/>
    </source>
</evidence>
<gene>
    <name evidence="1" type="ORF">GCM10007878_08470</name>
</gene>
<dbReference type="Gene3D" id="3.30.2310.20">
    <property type="entry name" value="RelE-like"/>
    <property type="match status" value="1"/>
</dbReference>
<dbReference type="Proteomes" id="UP001156682">
    <property type="component" value="Unassembled WGS sequence"/>
</dbReference>
<sequence length="103" mass="11850">MRKVRILEEASQEAIEAASWFESSLPGLGEEFFNSIKKGIDVIEENILPLSPLPYASNSKVKRLVLDRFPYSIIALETSDEVILVAFAHHSRKPEYWKNRKLF</sequence>
<dbReference type="InterPro" id="IPR035093">
    <property type="entry name" value="RelE/ParE_toxin_dom_sf"/>
</dbReference>
<dbReference type="EMBL" id="BSOR01000015">
    <property type="protein sequence ID" value="GLR63412.1"/>
    <property type="molecule type" value="Genomic_DNA"/>
</dbReference>
<comment type="caution">
    <text evidence="1">The sequence shown here is derived from an EMBL/GenBank/DDBJ whole genome shotgun (WGS) entry which is preliminary data.</text>
</comment>
<name>A0ABQ5ZYI1_9GAMM</name>
<accession>A0ABQ5ZYI1</accession>
<evidence type="ECO:0000313" key="2">
    <source>
        <dbReference type="Proteomes" id="UP001156682"/>
    </source>
</evidence>
<proteinExistence type="predicted"/>
<organism evidence="1 2">
    <name type="scientific">Marinospirillum insulare</name>
    <dbReference type="NCBI Taxonomy" id="217169"/>
    <lineage>
        <taxon>Bacteria</taxon>
        <taxon>Pseudomonadati</taxon>
        <taxon>Pseudomonadota</taxon>
        <taxon>Gammaproteobacteria</taxon>
        <taxon>Oceanospirillales</taxon>
        <taxon>Oceanospirillaceae</taxon>
        <taxon>Marinospirillum</taxon>
    </lineage>
</organism>
<keyword evidence="2" id="KW-1185">Reference proteome</keyword>
<reference evidence="2" key="1">
    <citation type="journal article" date="2019" name="Int. J. Syst. Evol. Microbiol.">
        <title>The Global Catalogue of Microorganisms (GCM) 10K type strain sequencing project: providing services to taxonomists for standard genome sequencing and annotation.</title>
        <authorList>
            <consortium name="The Broad Institute Genomics Platform"/>
            <consortium name="The Broad Institute Genome Sequencing Center for Infectious Disease"/>
            <person name="Wu L."/>
            <person name="Ma J."/>
        </authorList>
    </citation>
    <scope>NUCLEOTIDE SEQUENCE [LARGE SCALE GENOMIC DNA]</scope>
    <source>
        <strain evidence="2">NBRC 100033</strain>
    </source>
</reference>
<protein>
    <recommendedName>
        <fullName evidence="3">ParE toxin of type II toxin-antitoxin system, parDE</fullName>
    </recommendedName>
</protein>